<dbReference type="Pfam" id="PF00078">
    <property type="entry name" value="RVT_1"/>
    <property type="match status" value="1"/>
</dbReference>
<dbReference type="Gene3D" id="3.60.10.10">
    <property type="entry name" value="Endonuclease/exonuclease/phosphatase"/>
    <property type="match status" value="1"/>
</dbReference>
<dbReference type="EMBL" id="BQNB010017872">
    <property type="protein sequence ID" value="GJT68149.1"/>
    <property type="molecule type" value="Genomic_DNA"/>
</dbReference>
<name>A0ABQ5FZD6_9ASTR</name>
<dbReference type="CDD" id="cd01650">
    <property type="entry name" value="RT_nLTR_like"/>
    <property type="match status" value="1"/>
</dbReference>
<dbReference type="PANTHER" id="PTHR33116">
    <property type="entry name" value="REVERSE TRANSCRIPTASE ZINC-BINDING DOMAIN-CONTAINING PROTEIN-RELATED-RELATED"/>
    <property type="match status" value="1"/>
</dbReference>
<dbReference type="InterPro" id="IPR000477">
    <property type="entry name" value="RT_dom"/>
</dbReference>
<protein>
    <submittedName>
        <fullName evidence="2">RNA-directed DNA polymerase, eukaryota, reverse transcriptase zinc-binding domain protein</fullName>
    </submittedName>
</protein>
<sequence length="1221" mass="142534">MDLKFGAWNIRGLCSNSEKQKEVKNLIKEEGLHFCGILETHVKYKNIKKTCENVFGNWEYVTNGEDNNKGCRIMFGWNVYMIQSWLISQSRQYMFLMMETIDKKSKFFCTMIYASNSGIERRKLWRDLEIQQIITNGVPWVILGDFNVTLKVSEHSNGGAYPTSDMNDFQECINKIEVVDLHSEGFHYTWTKSLKNPKCRTLKKLDRILVNEVFVDKYQQAYGLFLPYMISDHSPIIVKMPNGIQKRKSSFRFSNFITEKKDFLTTVRSVWDKSFEGHTMYRVIQKMKALKSKLKQMSWKDGNVFERVEKLKSEVKKWQNEIDKFPHDESIKEKSCSVLKEYQEAIKEEYSLLCQKAKVEWLRDGDRNTTYFHKTIKERVHRGRIMTIRNEEGIRFEREDVATQIVKHFEEFLGRSREVQSMAGRQNMFTNKISSEEAIRMVRSISEVEIKNAMFEIEDSKAPGPDGYTASFYKSAWSVIGKDICQAVREFFLNGKLLGEVNSTLISLVPKVSTPDKVSDFRPIACCNVLYKCISKIMTNRIKGVLGNIVGENQSAFIGGRQITDNILLSQELFKGYNRKHNKKKVSFKIDLQKAYDTISWDFIKEALEMFGFPEKMIKWIMTCVTTTKFSINVNGERVGYFKGGRGLRQGDPISPYLFTLVMEVLNLLIKKNIEDSKEFRYHFGCKNLKITHLCFADDLLVFCNGDIESVKVIKKSLEEFSGLSGLVPNMQKSTIFFGGLSSIEQQNILNIIPFTIGKLPVRYLGVPLITKKLSVNDCKPLISKVKAKVSDWKNKFLSYAGRVQLIASVLSSMQNYWASVFLLPKQVIYEINKILKGFLWCQGELTKGKAKVSWEYVCKPKNQGGLGLKNLGVWNEVLMIKHLWNVASKKDTLWVKWIYTEKLKGRSIWEIDCDNKGTVGWRNILSLRDKVRKHVWWKCGNGESINVWHDNWCQASPLSDFINTRDIYDARLSNTSTVREVIQDGRWKWPDDWSTEFAELGQLQVPIINDGIMDKALWRSGNGMENEFKVSNVWKDMRSDEQKVDWYLLVWFAQNIPRHAFVTWLAIQNSLMTQDKLKVWRPNEDFKCALCSKCSDSHNHLFFLCDFSKEVWNDLIKMLNVRLPERWDQIVIEMKNLPLNKNIWSIVRRIVYNVAVYYIWQERNKRIFQNEKRDKETIVKIVKENVMMKLLGLKVKESKTVKEVEEKWKIRMKKGEDKVA</sequence>
<dbReference type="InterPro" id="IPR005135">
    <property type="entry name" value="Endo/exonuclease/phosphatase"/>
</dbReference>
<dbReference type="PROSITE" id="PS50878">
    <property type="entry name" value="RT_POL"/>
    <property type="match status" value="1"/>
</dbReference>
<dbReference type="PANTHER" id="PTHR33116:SF78">
    <property type="entry name" value="OS12G0587133 PROTEIN"/>
    <property type="match status" value="1"/>
</dbReference>
<keyword evidence="2" id="KW-0695">RNA-directed DNA polymerase</keyword>
<accession>A0ABQ5FZD6</accession>
<evidence type="ECO:0000313" key="2">
    <source>
        <dbReference type="EMBL" id="GJT68149.1"/>
    </source>
</evidence>
<dbReference type="Pfam" id="PF13966">
    <property type="entry name" value="zf-RVT"/>
    <property type="match status" value="1"/>
</dbReference>
<reference evidence="2" key="1">
    <citation type="journal article" date="2022" name="Int. J. Mol. Sci.">
        <title>Draft Genome of Tanacetum Coccineum: Genomic Comparison of Closely Related Tanacetum-Family Plants.</title>
        <authorList>
            <person name="Yamashiro T."/>
            <person name="Shiraishi A."/>
            <person name="Nakayama K."/>
            <person name="Satake H."/>
        </authorList>
    </citation>
    <scope>NUCLEOTIDE SEQUENCE</scope>
</reference>
<dbReference type="Pfam" id="PF03372">
    <property type="entry name" value="Exo_endo_phos"/>
    <property type="match status" value="1"/>
</dbReference>
<gene>
    <name evidence="2" type="ORF">Tco_1019629</name>
</gene>
<keyword evidence="2" id="KW-0808">Transferase</keyword>
<proteinExistence type="predicted"/>
<dbReference type="GO" id="GO:0003964">
    <property type="term" value="F:RNA-directed DNA polymerase activity"/>
    <property type="evidence" value="ECO:0007669"/>
    <property type="project" value="UniProtKB-KW"/>
</dbReference>
<evidence type="ECO:0000259" key="1">
    <source>
        <dbReference type="PROSITE" id="PS50878"/>
    </source>
</evidence>
<comment type="caution">
    <text evidence="2">The sequence shown here is derived from an EMBL/GenBank/DDBJ whole genome shotgun (WGS) entry which is preliminary data.</text>
</comment>
<organism evidence="2 3">
    <name type="scientific">Tanacetum coccineum</name>
    <dbReference type="NCBI Taxonomy" id="301880"/>
    <lineage>
        <taxon>Eukaryota</taxon>
        <taxon>Viridiplantae</taxon>
        <taxon>Streptophyta</taxon>
        <taxon>Embryophyta</taxon>
        <taxon>Tracheophyta</taxon>
        <taxon>Spermatophyta</taxon>
        <taxon>Magnoliopsida</taxon>
        <taxon>eudicotyledons</taxon>
        <taxon>Gunneridae</taxon>
        <taxon>Pentapetalae</taxon>
        <taxon>asterids</taxon>
        <taxon>campanulids</taxon>
        <taxon>Asterales</taxon>
        <taxon>Asteraceae</taxon>
        <taxon>Asteroideae</taxon>
        <taxon>Anthemideae</taxon>
        <taxon>Anthemidinae</taxon>
        <taxon>Tanacetum</taxon>
    </lineage>
</organism>
<feature type="domain" description="Reverse transcriptase" evidence="1">
    <location>
        <begin position="490"/>
        <end position="769"/>
    </location>
</feature>
<dbReference type="SUPFAM" id="SSF56672">
    <property type="entry name" value="DNA/RNA polymerases"/>
    <property type="match status" value="1"/>
</dbReference>
<reference evidence="2" key="2">
    <citation type="submission" date="2022-01" db="EMBL/GenBank/DDBJ databases">
        <authorList>
            <person name="Yamashiro T."/>
            <person name="Shiraishi A."/>
            <person name="Satake H."/>
            <person name="Nakayama K."/>
        </authorList>
    </citation>
    <scope>NUCLEOTIDE SEQUENCE</scope>
</reference>
<dbReference type="InterPro" id="IPR036691">
    <property type="entry name" value="Endo/exonu/phosph_ase_sf"/>
</dbReference>
<evidence type="ECO:0000313" key="3">
    <source>
        <dbReference type="Proteomes" id="UP001151760"/>
    </source>
</evidence>
<dbReference type="InterPro" id="IPR043502">
    <property type="entry name" value="DNA/RNA_pol_sf"/>
</dbReference>
<dbReference type="Proteomes" id="UP001151760">
    <property type="component" value="Unassembled WGS sequence"/>
</dbReference>
<keyword evidence="3" id="KW-1185">Reference proteome</keyword>
<keyword evidence="2" id="KW-0548">Nucleotidyltransferase</keyword>
<dbReference type="InterPro" id="IPR026960">
    <property type="entry name" value="RVT-Znf"/>
</dbReference>
<dbReference type="SUPFAM" id="SSF56219">
    <property type="entry name" value="DNase I-like"/>
    <property type="match status" value="1"/>
</dbReference>